<organism evidence="1 2">
    <name type="scientific">Parascaris equorum</name>
    <name type="common">Equine roundworm</name>
    <dbReference type="NCBI Taxonomy" id="6256"/>
    <lineage>
        <taxon>Eukaryota</taxon>
        <taxon>Metazoa</taxon>
        <taxon>Ecdysozoa</taxon>
        <taxon>Nematoda</taxon>
        <taxon>Chromadorea</taxon>
        <taxon>Rhabditida</taxon>
        <taxon>Spirurina</taxon>
        <taxon>Ascaridomorpha</taxon>
        <taxon>Ascaridoidea</taxon>
        <taxon>Ascarididae</taxon>
        <taxon>Parascaris</taxon>
    </lineage>
</organism>
<dbReference type="WBParaSite" id="PEQ_0000912701-mRNA-1">
    <property type="protein sequence ID" value="PEQ_0000912701-mRNA-1"/>
    <property type="gene ID" value="PEQ_0000912701"/>
</dbReference>
<evidence type="ECO:0000313" key="1">
    <source>
        <dbReference type="Proteomes" id="UP000887564"/>
    </source>
</evidence>
<keyword evidence="1" id="KW-1185">Reference proteome</keyword>
<proteinExistence type="predicted"/>
<name>A0A914RS48_PAREQ</name>
<dbReference type="AlphaFoldDB" id="A0A914RS48"/>
<dbReference type="Proteomes" id="UP000887564">
    <property type="component" value="Unplaced"/>
</dbReference>
<reference evidence="2" key="1">
    <citation type="submission" date="2022-11" db="UniProtKB">
        <authorList>
            <consortium name="WormBaseParasite"/>
        </authorList>
    </citation>
    <scope>IDENTIFICATION</scope>
</reference>
<sequence>MRSTNHHGISGAKGGVPVNVEFWIQDISSISERTNDFVVIINFRAVRDNWWRAFHTSAQRALPRGCYHCSNVDKQWSYFIVHFFEGWALCSMFLK</sequence>
<protein>
    <submittedName>
        <fullName evidence="2">Uncharacterized protein</fullName>
    </submittedName>
</protein>
<accession>A0A914RS48</accession>
<evidence type="ECO:0000313" key="2">
    <source>
        <dbReference type="WBParaSite" id="PEQ_0000912701-mRNA-1"/>
    </source>
</evidence>